<evidence type="ECO:0000313" key="1">
    <source>
        <dbReference type="EMBL" id="CBY15435.1"/>
    </source>
</evidence>
<accession>E4Y0M7</accession>
<protein>
    <submittedName>
        <fullName evidence="1">Uncharacterized protein</fullName>
    </submittedName>
</protein>
<dbReference type="Proteomes" id="UP000001307">
    <property type="component" value="Unassembled WGS sequence"/>
</dbReference>
<evidence type="ECO:0000313" key="2">
    <source>
        <dbReference type="Proteomes" id="UP000001307"/>
    </source>
</evidence>
<name>E4Y0M7_OIKDI</name>
<proteinExistence type="predicted"/>
<reference evidence="1" key="1">
    <citation type="journal article" date="2010" name="Science">
        <title>Plasticity of animal genome architecture unmasked by rapid evolution of a pelagic tunicate.</title>
        <authorList>
            <person name="Denoeud F."/>
            <person name="Henriet S."/>
            <person name="Mungpakdee S."/>
            <person name="Aury J.M."/>
            <person name="Da Silva C."/>
            <person name="Brinkmann H."/>
            <person name="Mikhaleva J."/>
            <person name="Olsen L.C."/>
            <person name="Jubin C."/>
            <person name="Canestro C."/>
            <person name="Bouquet J.M."/>
            <person name="Danks G."/>
            <person name="Poulain J."/>
            <person name="Campsteijn C."/>
            <person name="Adamski M."/>
            <person name="Cross I."/>
            <person name="Yadetie F."/>
            <person name="Muffato M."/>
            <person name="Louis A."/>
            <person name="Butcher S."/>
            <person name="Tsagkogeorga G."/>
            <person name="Konrad A."/>
            <person name="Singh S."/>
            <person name="Jensen M.F."/>
            <person name="Cong E.H."/>
            <person name="Eikeseth-Otteraa H."/>
            <person name="Noel B."/>
            <person name="Anthouard V."/>
            <person name="Porcel B.M."/>
            <person name="Kachouri-Lafond R."/>
            <person name="Nishino A."/>
            <person name="Ugolini M."/>
            <person name="Chourrout P."/>
            <person name="Nishida H."/>
            <person name="Aasland R."/>
            <person name="Huzurbazar S."/>
            <person name="Westhof E."/>
            <person name="Delsuc F."/>
            <person name="Lehrach H."/>
            <person name="Reinhardt R."/>
            <person name="Weissenbach J."/>
            <person name="Roy S.W."/>
            <person name="Artiguenave F."/>
            <person name="Postlethwait J.H."/>
            <person name="Manak J.R."/>
            <person name="Thompson E.M."/>
            <person name="Jaillon O."/>
            <person name="Du Pasquier L."/>
            <person name="Boudinot P."/>
            <person name="Liberles D.A."/>
            <person name="Volff J.N."/>
            <person name="Philippe H."/>
            <person name="Lenhard B."/>
            <person name="Roest Crollius H."/>
            <person name="Wincker P."/>
            <person name="Chourrout D."/>
        </authorList>
    </citation>
    <scope>NUCLEOTIDE SEQUENCE [LARGE SCALE GENOMIC DNA]</scope>
</reference>
<organism evidence="1">
    <name type="scientific">Oikopleura dioica</name>
    <name type="common">Tunicate</name>
    <dbReference type="NCBI Taxonomy" id="34765"/>
    <lineage>
        <taxon>Eukaryota</taxon>
        <taxon>Metazoa</taxon>
        <taxon>Chordata</taxon>
        <taxon>Tunicata</taxon>
        <taxon>Appendicularia</taxon>
        <taxon>Copelata</taxon>
        <taxon>Oikopleuridae</taxon>
        <taxon>Oikopleura</taxon>
    </lineage>
</organism>
<dbReference type="EMBL" id="FN653517">
    <property type="protein sequence ID" value="CBY15435.1"/>
    <property type="molecule type" value="Genomic_DNA"/>
</dbReference>
<dbReference type="InParanoid" id="E4Y0M7"/>
<keyword evidence="2" id="KW-1185">Reference proteome</keyword>
<sequence length="79" mass="9033">MQTVGRSSPVFQIAEHNSAFLKINLRSKTRSPWQIHSSSPSANALSKTRILLKVSTFWTRAQLMEQTLLSLIHNQTRQQ</sequence>
<dbReference type="AlphaFoldDB" id="E4Y0M7"/>
<gene>
    <name evidence="1" type="ORF">GSOID_T00013709001</name>
</gene>